<protein>
    <submittedName>
        <fullName evidence="1">Uncharacterized protein</fullName>
    </submittedName>
</protein>
<dbReference type="Proteomes" id="UP000594874">
    <property type="component" value="Chromosome"/>
</dbReference>
<name>A0ABX6U4A0_9BACT</name>
<evidence type="ECO:0000313" key="1">
    <source>
        <dbReference type="EMBL" id="QOR04493.1"/>
    </source>
</evidence>
<dbReference type="EMBL" id="CP063091">
    <property type="protein sequence ID" value="QOR04493.1"/>
    <property type="molecule type" value="Genomic_DNA"/>
</dbReference>
<accession>A0ABX6U4A0</accession>
<proteinExistence type="predicted"/>
<sequence length="184" mass="20760">MKVTRIYNSAKDYLDADSNFDYKNTTDTKIDSLFFNSTENLMKGNSATDIFNNNNDGKESVNTSVFFDTTPSKYTNSDGTITKGGLLVAIINENIYTREGKATAMGKSEGFDKSMDAKEVAKRWHDRNYNLKLNSNNIVQGAGIVDTNDSNISFTPLIEIMEKQQKELIEYLKKEKNSILKFKS</sequence>
<organism evidence="1 2">
    <name type="scientific">Campylobacter cuniculorum</name>
    <dbReference type="NCBI Taxonomy" id="374106"/>
    <lineage>
        <taxon>Bacteria</taxon>
        <taxon>Pseudomonadati</taxon>
        <taxon>Campylobacterota</taxon>
        <taxon>Epsilonproteobacteria</taxon>
        <taxon>Campylobacterales</taxon>
        <taxon>Campylobacteraceae</taxon>
        <taxon>Campylobacter</taxon>
    </lineage>
</organism>
<gene>
    <name evidence="1" type="ORF">A0071_00635</name>
</gene>
<evidence type="ECO:0000313" key="2">
    <source>
        <dbReference type="Proteomes" id="UP000594874"/>
    </source>
</evidence>
<keyword evidence="2" id="KW-1185">Reference proteome</keyword>
<reference evidence="1 2" key="1">
    <citation type="submission" date="2020-10" db="EMBL/GenBank/DDBJ databases">
        <title>Campylobacter and Helicobacter PacBio genomes.</title>
        <authorList>
            <person name="Lane C."/>
        </authorList>
    </citation>
    <scope>NUCLEOTIDE SEQUENCE [LARGE SCALE GENOMIC DNA]</scope>
    <source>
        <strain evidence="1 2">2010D-8469</strain>
    </source>
</reference>